<dbReference type="EMBL" id="BLXT01008451">
    <property type="protein sequence ID" value="GFO48783.1"/>
    <property type="molecule type" value="Genomic_DNA"/>
</dbReference>
<keyword evidence="1" id="KW-0472">Membrane</keyword>
<keyword evidence="1" id="KW-1133">Transmembrane helix</keyword>
<proteinExistence type="predicted"/>
<dbReference type="Proteomes" id="UP000735302">
    <property type="component" value="Unassembled WGS sequence"/>
</dbReference>
<organism evidence="2 3">
    <name type="scientific">Plakobranchus ocellatus</name>
    <dbReference type="NCBI Taxonomy" id="259542"/>
    <lineage>
        <taxon>Eukaryota</taxon>
        <taxon>Metazoa</taxon>
        <taxon>Spiralia</taxon>
        <taxon>Lophotrochozoa</taxon>
        <taxon>Mollusca</taxon>
        <taxon>Gastropoda</taxon>
        <taxon>Heterobranchia</taxon>
        <taxon>Euthyneura</taxon>
        <taxon>Panpulmonata</taxon>
        <taxon>Sacoglossa</taxon>
        <taxon>Placobranchoidea</taxon>
        <taxon>Plakobranchidae</taxon>
        <taxon>Plakobranchus</taxon>
    </lineage>
</organism>
<comment type="caution">
    <text evidence="2">The sequence shown here is derived from an EMBL/GenBank/DDBJ whole genome shotgun (WGS) entry which is preliminary data.</text>
</comment>
<keyword evidence="3" id="KW-1185">Reference proteome</keyword>
<protein>
    <submittedName>
        <fullName evidence="2">Uncharacterized protein</fullName>
    </submittedName>
</protein>
<reference evidence="2 3" key="1">
    <citation type="journal article" date="2021" name="Elife">
        <title>Chloroplast acquisition without the gene transfer in kleptoplastic sea slugs, Plakobranchus ocellatus.</title>
        <authorList>
            <person name="Maeda T."/>
            <person name="Takahashi S."/>
            <person name="Yoshida T."/>
            <person name="Shimamura S."/>
            <person name="Takaki Y."/>
            <person name="Nagai Y."/>
            <person name="Toyoda A."/>
            <person name="Suzuki Y."/>
            <person name="Arimoto A."/>
            <person name="Ishii H."/>
            <person name="Satoh N."/>
            <person name="Nishiyama T."/>
            <person name="Hasebe M."/>
            <person name="Maruyama T."/>
            <person name="Minagawa J."/>
            <person name="Obokata J."/>
            <person name="Shigenobu S."/>
        </authorList>
    </citation>
    <scope>NUCLEOTIDE SEQUENCE [LARGE SCALE GENOMIC DNA]</scope>
</reference>
<sequence>MSIGIFILRGLVKIPFMSTGIFIFRGLVIIPFMSTGIFILRGLIITPAMSMRILLVNNYASSSYGDIRGIFYLYWRGIFVDDCQMEFK</sequence>
<evidence type="ECO:0000256" key="1">
    <source>
        <dbReference type="SAM" id="Phobius"/>
    </source>
</evidence>
<dbReference type="AlphaFoldDB" id="A0AAV4DWZ5"/>
<gene>
    <name evidence="2" type="ORF">PoB_007528800</name>
</gene>
<accession>A0AAV4DWZ5</accession>
<evidence type="ECO:0000313" key="2">
    <source>
        <dbReference type="EMBL" id="GFO48783.1"/>
    </source>
</evidence>
<keyword evidence="1" id="KW-0812">Transmembrane</keyword>
<name>A0AAV4DWZ5_9GAST</name>
<feature type="transmembrane region" description="Helical" evidence="1">
    <location>
        <begin position="20"/>
        <end position="44"/>
    </location>
</feature>
<evidence type="ECO:0000313" key="3">
    <source>
        <dbReference type="Proteomes" id="UP000735302"/>
    </source>
</evidence>